<feature type="transmembrane region" description="Helical" evidence="2">
    <location>
        <begin position="7"/>
        <end position="27"/>
    </location>
</feature>
<evidence type="ECO:0000313" key="3">
    <source>
        <dbReference type="EMBL" id="KAJ3718658.1"/>
    </source>
</evidence>
<evidence type="ECO:0000256" key="2">
    <source>
        <dbReference type="SAM" id="Phobius"/>
    </source>
</evidence>
<sequence>MLPPRAYIFIGLNAARVLSVIAMLLVFSSSIEVMVTNIKAVNYYEAHKGDNNATMSAMNMDYIAGSTVPSQPAGIFWAIVSSLLIIFQTVTLILSECSWPISFFDHFFPVLSSGFGTELVLKSCPTMSTNLLSFQPSSSSLSAASICSLAKSKRSITSWRSESKAVLPTIGNPRPVFVNVSPNYTGNSEKTQLISEFGSFRSTDKSGYGFGRQGEKTAGLRGFILQRPEESLPRYVSPTPPAWPPTRTVALGRNNSTTSSFGTPEPVRASVRSASHYDDDERSTVAEEEDEEAIRHHSPPVFKSSCTAL</sequence>
<keyword evidence="2" id="KW-0472">Membrane</keyword>
<keyword evidence="2" id="KW-1133">Transmembrane helix</keyword>
<comment type="caution">
    <text evidence="3">The sequence shown here is derived from an EMBL/GenBank/DDBJ whole genome shotgun (WGS) entry which is preliminary data.</text>
</comment>
<evidence type="ECO:0000313" key="4">
    <source>
        <dbReference type="Proteomes" id="UP001176059"/>
    </source>
</evidence>
<reference evidence="3" key="1">
    <citation type="submission" date="2022-08" db="EMBL/GenBank/DDBJ databases">
        <authorList>
            <consortium name="DOE Joint Genome Institute"/>
            <person name="Min B."/>
            <person name="Sierra-Patev S."/>
            <person name="Naranjo-Ortiz M."/>
            <person name="Looney B."/>
            <person name="Konkel Z."/>
            <person name="Slot J.C."/>
            <person name="Sakamoto Y."/>
            <person name="Steenwyk J.L."/>
            <person name="Rokas A."/>
            <person name="Carro J."/>
            <person name="Camarero S."/>
            <person name="Ferreira P."/>
            <person name="Molpeceres G."/>
            <person name="Ruiz-duenas F.J."/>
            <person name="Serrano A."/>
            <person name="Henrissat B."/>
            <person name="Drula E."/>
            <person name="Hughes K.W."/>
            <person name="Mata J.L."/>
            <person name="Ishikawa N.K."/>
            <person name="Vargas-Isla R."/>
            <person name="Ushijima S."/>
            <person name="Smith C.A."/>
            <person name="Ahrendt S."/>
            <person name="Andreopoulos W."/>
            <person name="He G."/>
            <person name="LaButti K."/>
            <person name="Lipzen A."/>
            <person name="Ng V."/>
            <person name="Riley R."/>
            <person name="Sandor L."/>
            <person name="Barry K."/>
            <person name="Martinez A.T."/>
            <person name="Xiao Y."/>
            <person name="Gibbons J.G."/>
            <person name="Terashima K."/>
            <person name="Hibbett D.S."/>
            <person name="Grigoriev I.V."/>
        </authorList>
    </citation>
    <scope>NUCLEOTIDE SEQUENCE</scope>
    <source>
        <strain evidence="3">ET3784</strain>
    </source>
</reference>
<keyword evidence="4" id="KW-1185">Reference proteome</keyword>
<organism evidence="3 4">
    <name type="scientific">Lentinula guzmanii</name>
    <dbReference type="NCBI Taxonomy" id="2804957"/>
    <lineage>
        <taxon>Eukaryota</taxon>
        <taxon>Fungi</taxon>
        <taxon>Dikarya</taxon>
        <taxon>Basidiomycota</taxon>
        <taxon>Agaricomycotina</taxon>
        <taxon>Agaricomycetes</taxon>
        <taxon>Agaricomycetidae</taxon>
        <taxon>Agaricales</taxon>
        <taxon>Marasmiineae</taxon>
        <taxon>Omphalotaceae</taxon>
        <taxon>Lentinula</taxon>
    </lineage>
</organism>
<protein>
    <submittedName>
        <fullName evidence="3">Uncharacterized protein</fullName>
    </submittedName>
</protein>
<keyword evidence="2" id="KW-0812">Transmembrane</keyword>
<evidence type="ECO:0000256" key="1">
    <source>
        <dbReference type="SAM" id="MobiDB-lite"/>
    </source>
</evidence>
<proteinExistence type="predicted"/>
<feature type="compositionally biased region" description="Polar residues" evidence="1">
    <location>
        <begin position="253"/>
        <end position="262"/>
    </location>
</feature>
<name>A0AA38JFA1_9AGAR</name>
<accession>A0AA38JFA1</accession>
<reference evidence="3" key="2">
    <citation type="journal article" date="2023" name="Proc. Natl. Acad. Sci. U.S.A.">
        <title>A global phylogenomic analysis of the shiitake genus Lentinula.</title>
        <authorList>
            <person name="Sierra-Patev S."/>
            <person name="Min B."/>
            <person name="Naranjo-Ortiz M."/>
            <person name="Looney B."/>
            <person name="Konkel Z."/>
            <person name="Slot J.C."/>
            <person name="Sakamoto Y."/>
            <person name="Steenwyk J.L."/>
            <person name="Rokas A."/>
            <person name="Carro J."/>
            <person name="Camarero S."/>
            <person name="Ferreira P."/>
            <person name="Molpeceres G."/>
            <person name="Ruiz-Duenas F.J."/>
            <person name="Serrano A."/>
            <person name="Henrissat B."/>
            <person name="Drula E."/>
            <person name="Hughes K.W."/>
            <person name="Mata J.L."/>
            <person name="Ishikawa N.K."/>
            <person name="Vargas-Isla R."/>
            <person name="Ushijima S."/>
            <person name="Smith C.A."/>
            <person name="Donoghue J."/>
            <person name="Ahrendt S."/>
            <person name="Andreopoulos W."/>
            <person name="He G."/>
            <person name="LaButti K."/>
            <person name="Lipzen A."/>
            <person name="Ng V."/>
            <person name="Riley R."/>
            <person name="Sandor L."/>
            <person name="Barry K."/>
            <person name="Martinez A.T."/>
            <person name="Xiao Y."/>
            <person name="Gibbons J.G."/>
            <person name="Terashima K."/>
            <person name="Grigoriev I.V."/>
            <person name="Hibbett D."/>
        </authorList>
    </citation>
    <scope>NUCLEOTIDE SEQUENCE</scope>
    <source>
        <strain evidence="3">ET3784</strain>
    </source>
</reference>
<gene>
    <name evidence="3" type="ORF">DFJ43DRAFT_1207162</name>
</gene>
<feature type="region of interest" description="Disordered" evidence="1">
    <location>
        <begin position="252"/>
        <end position="309"/>
    </location>
</feature>
<feature type="transmembrane region" description="Helical" evidence="2">
    <location>
        <begin position="75"/>
        <end position="94"/>
    </location>
</feature>
<feature type="compositionally biased region" description="Basic and acidic residues" evidence="1">
    <location>
        <begin position="275"/>
        <end position="285"/>
    </location>
</feature>
<dbReference type="EMBL" id="JANVFO010000068">
    <property type="protein sequence ID" value="KAJ3718658.1"/>
    <property type="molecule type" value="Genomic_DNA"/>
</dbReference>
<dbReference type="Proteomes" id="UP001176059">
    <property type="component" value="Unassembled WGS sequence"/>
</dbReference>
<dbReference type="AlphaFoldDB" id="A0AA38JFA1"/>